<dbReference type="Proteomes" id="UP000249165">
    <property type="component" value="Unassembled WGS sequence"/>
</dbReference>
<accession>A0A327YPZ0</accession>
<keyword evidence="7" id="KW-0624">Polysaccharide degradation</keyword>
<dbReference type="InterPro" id="IPR017853">
    <property type="entry name" value="GH"/>
</dbReference>
<protein>
    <recommendedName>
        <fullName evidence="2 11">Beta-glucosidase</fullName>
        <ecNumber evidence="2 11">3.2.1.21</ecNumber>
    </recommendedName>
</protein>
<sequence>MKLTRKDFPEGFLFGAATSSYQIEGHGFGGAGRTHWDDYAATPGNVTRAENGARACDHYHRYPEDLDLVAAAGFDAYRFSISWARVMPDGRGAPNPEGLDFYDRLTDAMLKRGLKPYATLYHWELPSALADLGGWRNRDIAAWFGDFTETVMARIGDRMETVAPINEPWCVAWLSHFMGLQAPGLRDIRAATRAMHHVLLAHGRAIEVMRGLGMTGLGGVFNMEWSNPADDSDAARAAAARYDGIYNRWFMGGVFKGDYPAIVLDALEPHMPENWQDDMALISQPIDWCGINYYTRKNIAADPKAPWPSLREVPGVLPKTYMDWEIHPEGLHALLTRTAREYTGELPLYVTENGMAAHDDIVGGEVPDPHRIDYLEKHLSAVSRAIADGAPVQGYFCWSLLDNYEWSFGYDKRFGLVHVDFDTLARTPKASYHALRAALTEA</sequence>
<dbReference type="RefSeq" id="WP_111549636.1">
    <property type="nucleotide sequence ID" value="NZ_LIGK01000023.1"/>
</dbReference>
<dbReference type="GO" id="GO:0005829">
    <property type="term" value="C:cytosol"/>
    <property type="evidence" value="ECO:0007669"/>
    <property type="project" value="TreeGrafter"/>
</dbReference>
<dbReference type="EC" id="3.2.1.21" evidence="2 11"/>
<dbReference type="Pfam" id="PF00232">
    <property type="entry name" value="Glyco_hydro_1"/>
    <property type="match status" value="1"/>
</dbReference>
<dbReference type="InterPro" id="IPR018120">
    <property type="entry name" value="Glyco_hydro_1_AS"/>
</dbReference>
<gene>
    <name evidence="12" type="ORF">ATI53_1002180</name>
</gene>
<dbReference type="InterPro" id="IPR017736">
    <property type="entry name" value="Glyco_hydro_1_beta-glucosidase"/>
</dbReference>
<evidence type="ECO:0000256" key="2">
    <source>
        <dbReference type="ARBA" id="ARBA00012744"/>
    </source>
</evidence>
<feature type="binding site" evidence="9">
    <location>
        <position position="166"/>
    </location>
    <ligand>
        <name>substrate</name>
    </ligand>
</feature>
<comment type="catalytic activity">
    <reaction evidence="11">
        <text>Hydrolysis of terminal, non-reducing beta-D-glucosyl residues with release of beta-D-glucose.</text>
        <dbReference type="EC" id="3.2.1.21"/>
    </reaction>
</comment>
<comment type="caution">
    <text evidence="12">The sequence shown here is derived from an EMBL/GenBank/DDBJ whole genome shotgun (WGS) entry which is preliminary data.</text>
</comment>
<evidence type="ECO:0000256" key="10">
    <source>
        <dbReference type="PROSITE-ProRule" id="PRU10055"/>
    </source>
</evidence>
<dbReference type="PANTHER" id="PTHR10353">
    <property type="entry name" value="GLYCOSYL HYDROLASE"/>
    <property type="match status" value="1"/>
</dbReference>
<evidence type="ECO:0000313" key="13">
    <source>
        <dbReference type="Proteomes" id="UP000249165"/>
    </source>
</evidence>
<evidence type="ECO:0000256" key="5">
    <source>
        <dbReference type="ARBA" id="ARBA00023277"/>
    </source>
</evidence>
<evidence type="ECO:0000256" key="7">
    <source>
        <dbReference type="ARBA" id="ARBA00023326"/>
    </source>
</evidence>
<dbReference type="SUPFAM" id="SSF51445">
    <property type="entry name" value="(Trans)glycosidases"/>
    <property type="match status" value="1"/>
</dbReference>
<proteinExistence type="inferred from homology"/>
<dbReference type="FunFam" id="3.20.20.80:FF:000004">
    <property type="entry name" value="Beta-glucosidase 6-phospho-beta-glucosidase"/>
    <property type="match status" value="1"/>
</dbReference>
<dbReference type="PROSITE" id="PS00572">
    <property type="entry name" value="GLYCOSYL_HYDROL_F1_1"/>
    <property type="match status" value="1"/>
</dbReference>
<dbReference type="PRINTS" id="PR00131">
    <property type="entry name" value="GLHYDRLASE1"/>
</dbReference>
<reference evidence="12 13" key="1">
    <citation type="submission" date="2018-06" db="EMBL/GenBank/DDBJ databases">
        <title>Genomic Encyclopedia of Archaeal and Bacterial Type Strains, Phase II (KMG-II): from individual species to whole genera.</title>
        <authorList>
            <person name="Goeker M."/>
        </authorList>
    </citation>
    <scope>NUCLEOTIDE SEQUENCE [LARGE SCALE GENOMIC DNA]</scope>
    <source>
        <strain evidence="12 13">DSM 22011</strain>
    </source>
</reference>
<feature type="binding site" evidence="9">
    <location>
        <position position="22"/>
    </location>
    <ligand>
        <name>substrate</name>
    </ligand>
</feature>
<feature type="active site" description="Proton donor" evidence="8">
    <location>
        <position position="167"/>
    </location>
</feature>
<dbReference type="PANTHER" id="PTHR10353:SF36">
    <property type="entry name" value="LP05116P"/>
    <property type="match status" value="1"/>
</dbReference>
<dbReference type="EMBL" id="QLMG01000002">
    <property type="protein sequence ID" value="RAK23000.1"/>
    <property type="molecule type" value="Genomic_DNA"/>
</dbReference>
<evidence type="ECO:0000256" key="9">
    <source>
        <dbReference type="PIRSR" id="PIRSR617736-2"/>
    </source>
</evidence>
<dbReference type="InterPro" id="IPR001360">
    <property type="entry name" value="Glyco_hydro_1"/>
</dbReference>
<name>A0A327YPZ0_9RHOB</name>
<organism evidence="12 13">
    <name type="scientific">Salipiger aestuarii</name>
    <dbReference type="NCBI Taxonomy" id="568098"/>
    <lineage>
        <taxon>Bacteria</taxon>
        <taxon>Pseudomonadati</taxon>
        <taxon>Pseudomonadota</taxon>
        <taxon>Alphaproteobacteria</taxon>
        <taxon>Rhodobacterales</taxon>
        <taxon>Roseobacteraceae</taxon>
        <taxon>Salipiger</taxon>
    </lineage>
</organism>
<evidence type="ECO:0000256" key="8">
    <source>
        <dbReference type="PIRSR" id="PIRSR617736-1"/>
    </source>
</evidence>
<dbReference type="NCBIfam" id="TIGR03356">
    <property type="entry name" value="BGL"/>
    <property type="match status" value="1"/>
</dbReference>
<dbReference type="Gene3D" id="3.20.20.80">
    <property type="entry name" value="Glycosidases"/>
    <property type="match status" value="1"/>
</dbReference>
<feature type="binding site" evidence="9">
    <location>
        <position position="294"/>
    </location>
    <ligand>
        <name>substrate</name>
    </ligand>
</feature>
<keyword evidence="4" id="KW-0136">Cellulose degradation</keyword>
<evidence type="ECO:0000256" key="4">
    <source>
        <dbReference type="ARBA" id="ARBA00023001"/>
    </source>
</evidence>
<keyword evidence="6 11" id="KW-0326">Glycosidase</keyword>
<evidence type="ECO:0000256" key="3">
    <source>
        <dbReference type="ARBA" id="ARBA00022801"/>
    </source>
</evidence>
<keyword evidence="13" id="KW-1185">Reference proteome</keyword>
<evidence type="ECO:0000313" key="12">
    <source>
        <dbReference type="EMBL" id="RAK23000.1"/>
    </source>
</evidence>
<dbReference type="GO" id="GO:0008422">
    <property type="term" value="F:beta-glucosidase activity"/>
    <property type="evidence" value="ECO:0007669"/>
    <property type="project" value="UniProtKB-EC"/>
</dbReference>
<keyword evidence="5" id="KW-0119">Carbohydrate metabolism</keyword>
<feature type="binding site" evidence="9">
    <location>
        <begin position="405"/>
        <end position="406"/>
    </location>
    <ligand>
        <name>substrate</name>
    </ligand>
</feature>
<comment type="similarity">
    <text evidence="1 11">Belongs to the glycosyl hydrolase 1 family.</text>
</comment>
<feature type="binding site" evidence="9">
    <location>
        <position position="122"/>
    </location>
    <ligand>
        <name>substrate</name>
    </ligand>
</feature>
<dbReference type="OrthoDB" id="9765195at2"/>
<keyword evidence="3 11" id="KW-0378">Hydrolase</keyword>
<evidence type="ECO:0000256" key="11">
    <source>
        <dbReference type="RuleBase" id="RU361175"/>
    </source>
</evidence>
<dbReference type="AlphaFoldDB" id="A0A327YPZ0"/>
<feature type="binding site" evidence="9">
    <location>
        <position position="398"/>
    </location>
    <ligand>
        <name>substrate</name>
    </ligand>
</feature>
<evidence type="ECO:0000256" key="6">
    <source>
        <dbReference type="ARBA" id="ARBA00023295"/>
    </source>
</evidence>
<evidence type="ECO:0000256" key="1">
    <source>
        <dbReference type="ARBA" id="ARBA00010838"/>
    </source>
</evidence>
<feature type="active site" description="Nucleophile" evidence="8 10">
    <location>
        <position position="352"/>
    </location>
</feature>
<dbReference type="GO" id="GO:0030245">
    <property type="term" value="P:cellulose catabolic process"/>
    <property type="evidence" value="ECO:0007669"/>
    <property type="project" value="UniProtKB-KW"/>
</dbReference>